<evidence type="ECO:0000313" key="3">
    <source>
        <dbReference type="EMBL" id="RDI45314.1"/>
    </source>
</evidence>
<feature type="domain" description="Smf/DprA SLOG" evidence="2">
    <location>
        <begin position="75"/>
        <end position="289"/>
    </location>
</feature>
<dbReference type="Proteomes" id="UP000255355">
    <property type="component" value="Unassembled WGS sequence"/>
</dbReference>
<organism evidence="3 4">
    <name type="scientific">Nocardia mexicana</name>
    <dbReference type="NCBI Taxonomy" id="279262"/>
    <lineage>
        <taxon>Bacteria</taxon>
        <taxon>Bacillati</taxon>
        <taxon>Actinomycetota</taxon>
        <taxon>Actinomycetes</taxon>
        <taxon>Mycobacteriales</taxon>
        <taxon>Nocardiaceae</taxon>
        <taxon>Nocardia</taxon>
    </lineage>
</organism>
<accession>A0A370GS37</accession>
<dbReference type="InterPro" id="IPR003488">
    <property type="entry name" value="DprA"/>
</dbReference>
<dbReference type="SUPFAM" id="SSF102405">
    <property type="entry name" value="MCP/YpsA-like"/>
    <property type="match status" value="1"/>
</dbReference>
<sequence length="292" mass="30652">MTATTTASEATLDRALIARALSYSEHGARTMWLGQPVAAVADRIRAGRTPFPVPSDAVDLARRDVDLLAAVGGRLVTRDDPEWPRLQLAPLDRTPSPSPFALYVRGPARLDVTAGHAITVTGTRTPTSYGRTVTTTLVAELAQFGWNIAASSGYGIAATAHRAALTHQATPVAVLPCGLDIAHPPGNADLLAAIADTGLLISPYPPGTRVTRARRRAHARLLSALCAGVVVIESAHAGEPATTAATAIRVRTPVFAVPGPVTSATSRLPHQLLADGHARLVTSGRDIHHWFD</sequence>
<dbReference type="Pfam" id="PF02481">
    <property type="entry name" value="DNA_processg_A"/>
    <property type="match status" value="1"/>
</dbReference>
<name>A0A370GS37_9NOCA</name>
<dbReference type="AlphaFoldDB" id="A0A370GS37"/>
<dbReference type="STRING" id="1210089.GCA_001613165_03108"/>
<comment type="caution">
    <text evidence="3">The sequence shown here is derived from an EMBL/GenBank/DDBJ whole genome shotgun (WGS) entry which is preliminary data.</text>
</comment>
<dbReference type="RefSeq" id="WP_068019963.1">
    <property type="nucleotide sequence ID" value="NZ_QQAZ01000013.1"/>
</dbReference>
<dbReference type="Gene3D" id="3.40.50.450">
    <property type="match status" value="1"/>
</dbReference>
<dbReference type="EMBL" id="QQAZ01000013">
    <property type="protein sequence ID" value="RDI45314.1"/>
    <property type="molecule type" value="Genomic_DNA"/>
</dbReference>
<keyword evidence="4" id="KW-1185">Reference proteome</keyword>
<evidence type="ECO:0000256" key="1">
    <source>
        <dbReference type="ARBA" id="ARBA00006525"/>
    </source>
</evidence>
<dbReference type="PANTHER" id="PTHR43022">
    <property type="entry name" value="PROTEIN SMF"/>
    <property type="match status" value="1"/>
</dbReference>
<evidence type="ECO:0000259" key="2">
    <source>
        <dbReference type="Pfam" id="PF02481"/>
    </source>
</evidence>
<gene>
    <name evidence="3" type="ORF">DFR68_11384</name>
</gene>
<dbReference type="InterPro" id="IPR057666">
    <property type="entry name" value="DrpA_SLOG"/>
</dbReference>
<protein>
    <submittedName>
        <fullName evidence="3">DNA protecting protein DprA</fullName>
    </submittedName>
</protein>
<reference evidence="3 4" key="1">
    <citation type="submission" date="2018-07" db="EMBL/GenBank/DDBJ databases">
        <title>Genomic Encyclopedia of Type Strains, Phase IV (KMG-IV): sequencing the most valuable type-strain genomes for metagenomic binning, comparative biology and taxonomic classification.</title>
        <authorList>
            <person name="Goeker M."/>
        </authorList>
    </citation>
    <scope>NUCLEOTIDE SEQUENCE [LARGE SCALE GENOMIC DNA]</scope>
    <source>
        <strain evidence="3 4">DSM 44952</strain>
    </source>
</reference>
<dbReference type="GO" id="GO:0009294">
    <property type="term" value="P:DNA-mediated transformation"/>
    <property type="evidence" value="ECO:0007669"/>
    <property type="project" value="InterPro"/>
</dbReference>
<comment type="similarity">
    <text evidence="1">Belongs to the DprA/Smf family.</text>
</comment>
<dbReference type="PANTHER" id="PTHR43022:SF1">
    <property type="entry name" value="PROTEIN SMF"/>
    <property type="match status" value="1"/>
</dbReference>
<evidence type="ECO:0000313" key="4">
    <source>
        <dbReference type="Proteomes" id="UP000255355"/>
    </source>
</evidence>
<proteinExistence type="inferred from homology"/>